<evidence type="ECO:0008006" key="4">
    <source>
        <dbReference type="Google" id="ProtNLM"/>
    </source>
</evidence>
<feature type="transmembrane region" description="Helical" evidence="1">
    <location>
        <begin position="387"/>
        <end position="405"/>
    </location>
</feature>
<organism evidence="2 3">
    <name type="scientific">Deinococcus roseus</name>
    <dbReference type="NCBI Taxonomy" id="392414"/>
    <lineage>
        <taxon>Bacteria</taxon>
        <taxon>Thermotogati</taxon>
        <taxon>Deinococcota</taxon>
        <taxon>Deinococci</taxon>
        <taxon>Deinococcales</taxon>
        <taxon>Deinococcaceae</taxon>
        <taxon>Deinococcus</taxon>
    </lineage>
</organism>
<dbReference type="EMBL" id="BMOD01000011">
    <property type="protein sequence ID" value="GGJ41835.1"/>
    <property type="molecule type" value="Genomic_DNA"/>
</dbReference>
<evidence type="ECO:0000313" key="3">
    <source>
        <dbReference type="Proteomes" id="UP000632222"/>
    </source>
</evidence>
<keyword evidence="3" id="KW-1185">Reference proteome</keyword>
<sequence length="430" mass="46959">MNAPPMLNVPLVLLMLVGCMLGLKGWQNRFKPHPELARKLMHIATGLVALTFPALLHDPKAVWLACGLAIVMLLLQKYFKPLKALGSVLNSVQRVSLGDVYFLISIALIYQLAPEPVYFTIPVLVLTLADALAALIGVRYGQTKYFVEQDQKSLEGSAAFFLVAFLSTHIPLLLSDATGRLESLLIAILVGLVVMIIEAISWEGLDNLFIPYGTLVVLRGHVGDSPLTMLYDLLGFIGIALITISLRRKTRLDHGGLMAAILMGFVVYSIAGIKWVVAPLILLVCYIVLRKPLGMHSSSVKHVAVVCIPPTIWMLISIYGTSPDLVSAAGTVPSQPLFYVYSLSIATQAAAMSGRSLPELRQVWFSLPILIVLFFTPYAVLGGEFNVLRLLVFAFACTIPALVSYRLRKRSLEYHSAFAAFSSLLGLVIP</sequence>
<feature type="transmembrane region" description="Helical" evidence="1">
    <location>
        <begin position="184"/>
        <end position="205"/>
    </location>
</feature>
<keyword evidence="1" id="KW-0472">Membrane</keyword>
<proteinExistence type="predicted"/>
<dbReference type="PANTHER" id="PTHR31303">
    <property type="entry name" value="CTP-DEPENDENT DIACYLGLYCEROL KINASE 1"/>
    <property type="match status" value="1"/>
</dbReference>
<feature type="transmembrane region" description="Helical" evidence="1">
    <location>
        <begin position="332"/>
        <end position="351"/>
    </location>
</feature>
<feature type="transmembrane region" description="Helical" evidence="1">
    <location>
        <begin position="36"/>
        <end position="55"/>
    </location>
</feature>
<feature type="transmembrane region" description="Helical" evidence="1">
    <location>
        <begin position="61"/>
        <end position="79"/>
    </location>
</feature>
<dbReference type="Proteomes" id="UP000632222">
    <property type="component" value="Unassembled WGS sequence"/>
</dbReference>
<keyword evidence="1" id="KW-0812">Transmembrane</keyword>
<feature type="transmembrane region" description="Helical" evidence="1">
    <location>
        <begin position="226"/>
        <end position="246"/>
    </location>
</feature>
<comment type="caution">
    <text evidence="2">The sequence shown here is derived from an EMBL/GenBank/DDBJ whole genome shotgun (WGS) entry which is preliminary data.</text>
</comment>
<reference evidence="3" key="1">
    <citation type="journal article" date="2019" name="Int. J. Syst. Evol. Microbiol.">
        <title>The Global Catalogue of Microorganisms (GCM) 10K type strain sequencing project: providing services to taxonomists for standard genome sequencing and annotation.</title>
        <authorList>
            <consortium name="The Broad Institute Genomics Platform"/>
            <consortium name="The Broad Institute Genome Sequencing Center for Infectious Disease"/>
            <person name="Wu L."/>
            <person name="Ma J."/>
        </authorList>
    </citation>
    <scope>NUCLEOTIDE SEQUENCE [LARGE SCALE GENOMIC DNA]</scope>
    <source>
        <strain evidence="3">JCM 14370</strain>
    </source>
</reference>
<feature type="transmembrane region" description="Helical" evidence="1">
    <location>
        <begin position="6"/>
        <end position="24"/>
    </location>
</feature>
<keyword evidence="1" id="KW-1133">Transmembrane helix</keyword>
<feature type="transmembrane region" description="Helical" evidence="1">
    <location>
        <begin position="91"/>
        <end position="113"/>
    </location>
</feature>
<name>A0ABQ2D2L3_9DEIO</name>
<feature type="transmembrane region" description="Helical" evidence="1">
    <location>
        <begin position="300"/>
        <end position="320"/>
    </location>
</feature>
<feature type="transmembrane region" description="Helical" evidence="1">
    <location>
        <begin position="119"/>
        <end position="141"/>
    </location>
</feature>
<accession>A0ABQ2D2L3</accession>
<evidence type="ECO:0000313" key="2">
    <source>
        <dbReference type="EMBL" id="GGJ41835.1"/>
    </source>
</evidence>
<dbReference type="InterPro" id="IPR037997">
    <property type="entry name" value="Dgk1-like"/>
</dbReference>
<evidence type="ECO:0000256" key="1">
    <source>
        <dbReference type="SAM" id="Phobius"/>
    </source>
</evidence>
<protein>
    <recommendedName>
        <fullName evidence="4">Phosphatidate cytidylyltransferase</fullName>
    </recommendedName>
</protein>
<gene>
    <name evidence="2" type="ORF">GCM10008938_29890</name>
</gene>
<feature type="transmembrane region" description="Helical" evidence="1">
    <location>
        <begin position="153"/>
        <end position="172"/>
    </location>
</feature>
<feature type="transmembrane region" description="Helical" evidence="1">
    <location>
        <begin position="258"/>
        <end position="288"/>
    </location>
</feature>
<feature type="transmembrane region" description="Helical" evidence="1">
    <location>
        <begin position="363"/>
        <end position="381"/>
    </location>
</feature>
<dbReference type="PANTHER" id="PTHR31303:SF1">
    <property type="entry name" value="CTP-DEPENDENT DIACYLGLYCEROL KINASE 1"/>
    <property type="match status" value="1"/>
</dbReference>